<dbReference type="RefSeq" id="WP_147023013.1">
    <property type="nucleotide sequence ID" value="NZ_BJYU01000192.1"/>
</dbReference>
<reference evidence="2 3" key="1">
    <citation type="submission" date="2019-07" db="EMBL/GenBank/DDBJ databases">
        <title>Whole genome shotgun sequence of Microvirga aerophila NBRC 106136.</title>
        <authorList>
            <person name="Hosoyama A."/>
            <person name="Uohara A."/>
            <person name="Ohji S."/>
            <person name="Ichikawa N."/>
        </authorList>
    </citation>
    <scope>NUCLEOTIDE SEQUENCE [LARGE SCALE GENOMIC DNA]</scope>
    <source>
        <strain evidence="2 3">NBRC 106136</strain>
    </source>
</reference>
<gene>
    <name evidence="2" type="ORF">MAE02_61270</name>
</gene>
<dbReference type="EMBL" id="BJYU01000192">
    <property type="protein sequence ID" value="GEO18431.1"/>
    <property type="molecule type" value="Genomic_DNA"/>
</dbReference>
<sequence length="95" mass="10353">MPCFCFDVRDGVSFTPDEVGREFDSLEAAERAAAKAAAEIGRDQLPNGDARKVTVEVRNEHGQWVLTVTVTLEVQRVEPPPAPHKRGLGLSPQSP</sequence>
<dbReference type="AlphaFoldDB" id="A0A512C2J9"/>
<evidence type="ECO:0000259" key="1">
    <source>
        <dbReference type="Pfam" id="PF21834"/>
    </source>
</evidence>
<evidence type="ECO:0000313" key="2">
    <source>
        <dbReference type="EMBL" id="GEO18431.1"/>
    </source>
</evidence>
<proteinExistence type="predicted"/>
<name>A0A512C2J9_9HYPH</name>
<evidence type="ECO:0000313" key="3">
    <source>
        <dbReference type="Proteomes" id="UP000321085"/>
    </source>
</evidence>
<feature type="domain" description="DUF6894" evidence="1">
    <location>
        <begin position="4"/>
        <end position="71"/>
    </location>
</feature>
<dbReference type="InterPro" id="IPR054189">
    <property type="entry name" value="DUF6894"/>
</dbReference>
<comment type="caution">
    <text evidence="2">The sequence shown here is derived from an EMBL/GenBank/DDBJ whole genome shotgun (WGS) entry which is preliminary data.</text>
</comment>
<accession>A0A512C2J9</accession>
<dbReference type="Proteomes" id="UP000321085">
    <property type="component" value="Unassembled WGS sequence"/>
</dbReference>
<dbReference type="Pfam" id="PF21834">
    <property type="entry name" value="DUF6894"/>
    <property type="match status" value="1"/>
</dbReference>
<keyword evidence="3" id="KW-1185">Reference proteome</keyword>
<organism evidence="2 3">
    <name type="scientific">Microvirga aerophila</name>
    <dbReference type="NCBI Taxonomy" id="670291"/>
    <lineage>
        <taxon>Bacteria</taxon>
        <taxon>Pseudomonadati</taxon>
        <taxon>Pseudomonadota</taxon>
        <taxon>Alphaproteobacteria</taxon>
        <taxon>Hyphomicrobiales</taxon>
        <taxon>Methylobacteriaceae</taxon>
        <taxon>Microvirga</taxon>
    </lineage>
</organism>
<protein>
    <recommendedName>
        <fullName evidence="1">DUF6894 domain-containing protein</fullName>
    </recommendedName>
</protein>